<proteinExistence type="predicted"/>
<sequence>MRRQAISKRLPPNAFNQRVPSSKPYYTKDPPWGIFRPHARDLLHVKSCIMAKRPPASVVPKLHVHRLTHSIQSDHTDKNCDPGNQPKCARCGEFSQ</sequence>
<protein>
    <submittedName>
        <fullName evidence="2">Uncharacterized protein</fullName>
    </submittedName>
</protein>
<feature type="region of interest" description="Disordered" evidence="1">
    <location>
        <begin position="1"/>
        <end position="30"/>
    </location>
</feature>
<gene>
    <name evidence="2" type="ORF">AVEN_270228_1</name>
</gene>
<dbReference type="Proteomes" id="UP000499080">
    <property type="component" value="Unassembled WGS sequence"/>
</dbReference>
<comment type="caution">
    <text evidence="2">The sequence shown here is derived from an EMBL/GenBank/DDBJ whole genome shotgun (WGS) entry which is preliminary data.</text>
</comment>
<dbReference type="EMBL" id="BGPR01001127">
    <property type="protein sequence ID" value="GBM46226.1"/>
    <property type="molecule type" value="Genomic_DNA"/>
</dbReference>
<reference evidence="2 3" key="1">
    <citation type="journal article" date="2019" name="Sci. Rep.">
        <title>Orb-weaving spider Araneus ventricosus genome elucidates the spidroin gene catalogue.</title>
        <authorList>
            <person name="Kono N."/>
            <person name="Nakamura H."/>
            <person name="Ohtoshi R."/>
            <person name="Moran D.A.P."/>
            <person name="Shinohara A."/>
            <person name="Yoshida Y."/>
            <person name="Fujiwara M."/>
            <person name="Mori M."/>
            <person name="Tomita M."/>
            <person name="Arakawa K."/>
        </authorList>
    </citation>
    <scope>NUCLEOTIDE SEQUENCE [LARGE SCALE GENOMIC DNA]</scope>
</reference>
<accession>A0A4Y2G0E9</accession>
<evidence type="ECO:0000313" key="2">
    <source>
        <dbReference type="EMBL" id="GBM46226.1"/>
    </source>
</evidence>
<keyword evidence="3" id="KW-1185">Reference proteome</keyword>
<organism evidence="2 3">
    <name type="scientific">Araneus ventricosus</name>
    <name type="common">Orbweaver spider</name>
    <name type="synonym">Epeira ventricosa</name>
    <dbReference type="NCBI Taxonomy" id="182803"/>
    <lineage>
        <taxon>Eukaryota</taxon>
        <taxon>Metazoa</taxon>
        <taxon>Ecdysozoa</taxon>
        <taxon>Arthropoda</taxon>
        <taxon>Chelicerata</taxon>
        <taxon>Arachnida</taxon>
        <taxon>Araneae</taxon>
        <taxon>Araneomorphae</taxon>
        <taxon>Entelegynae</taxon>
        <taxon>Araneoidea</taxon>
        <taxon>Araneidae</taxon>
        <taxon>Araneus</taxon>
    </lineage>
</organism>
<evidence type="ECO:0000313" key="3">
    <source>
        <dbReference type="Proteomes" id="UP000499080"/>
    </source>
</evidence>
<dbReference type="AlphaFoldDB" id="A0A4Y2G0E9"/>
<name>A0A4Y2G0E9_ARAVE</name>
<evidence type="ECO:0000256" key="1">
    <source>
        <dbReference type="SAM" id="MobiDB-lite"/>
    </source>
</evidence>